<reference evidence="7" key="1">
    <citation type="submission" date="2019-08" db="EMBL/GenBank/DDBJ databases">
        <title>Complete Genome Sequence of the Polysaccharide-Degrading Rumen Bacterium Pseudobutyrivibrio xylanivorans MA3014.</title>
        <authorList>
            <person name="Palevich N."/>
            <person name="Maclean P.H."/>
            <person name="Kelly W.J."/>
            <person name="Leahy S.C."/>
            <person name="Rakonjac J."/>
            <person name="Attwood G.T."/>
        </authorList>
    </citation>
    <scope>NUCLEOTIDE SEQUENCE [LARGE SCALE GENOMIC DNA]</scope>
    <source>
        <strain evidence="7">MA3014</strain>
    </source>
</reference>
<keyword evidence="6" id="KW-0808">Transferase</keyword>
<comment type="subunit">
    <text evidence="4">Forms a heterotetramer with 2 subunits each of GtfA and GtfB. Part of the accessory SecA2/SecY2 protein translocation apparatus.</text>
</comment>
<dbReference type="GO" id="GO:0005886">
    <property type="term" value="C:plasma membrane"/>
    <property type="evidence" value="ECO:0007669"/>
    <property type="project" value="UniProtKB-SubCell"/>
</dbReference>
<protein>
    <recommendedName>
        <fullName evidence="4">UDP-N-acetylglucosamine--peptide N-acetylglucosaminyltransferase stabilizing protein GtfB</fullName>
    </recommendedName>
    <alternativeName>
        <fullName evidence="4">Glycosyltransferase stabilizing protein GtfB</fullName>
    </alternativeName>
</protein>
<evidence type="ECO:0000313" key="7">
    <source>
        <dbReference type="Proteomes" id="UP000327030"/>
    </source>
</evidence>
<dbReference type="AlphaFoldDB" id="A0A5P6VTZ8"/>
<gene>
    <name evidence="4 6" type="primary">gtfB</name>
    <name evidence="6" type="ORF">FXF36_10335</name>
</gene>
<comment type="subcellular location">
    <subcellularLocation>
        <location evidence="4">Cell membrane</location>
        <topology evidence="4">Peripheral membrane protein</topology>
    </subcellularLocation>
</comment>
<dbReference type="HAMAP" id="MF_01473">
    <property type="entry name" value="GtfB"/>
    <property type="match status" value="1"/>
</dbReference>
<evidence type="ECO:0000256" key="2">
    <source>
        <dbReference type="ARBA" id="ARBA00022475"/>
    </source>
</evidence>
<dbReference type="GO" id="GO:0031647">
    <property type="term" value="P:regulation of protein stability"/>
    <property type="evidence" value="ECO:0007669"/>
    <property type="project" value="UniProtKB-UniRule"/>
</dbReference>
<evidence type="ECO:0000256" key="1">
    <source>
        <dbReference type="ARBA" id="ARBA00004922"/>
    </source>
</evidence>
<dbReference type="OrthoDB" id="2136618at2"/>
<proteinExistence type="inferred from homology"/>
<keyword evidence="3 4" id="KW-0472">Membrane</keyword>
<accession>A0A5P6VTZ8</accession>
<organism evidence="6 7">
    <name type="scientific">Pseudobutyrivibrio xylanivorans</name>
    <dbReference type="NCBI Taxonomy" id="185007"/>
    <lineage>
        <taxon>Bacteria</taxon>
        <taxon>Bacillati</taxon>
        <taxon>Bacillota</taxon>
        <taxon>Clostridia</taxon>
        <taxon>Lachnospirales</taxon>
        <taxon>Lachnospiraceae</taxon>
        <taxon>Pseudobutyrivibrio</taxon>
    </lineage>
</organism>
<dbReference type="UniPathway" id="UPA00378"/>
<sequence length="446" mass="51228">MEKADRDAIILLFDYWNRGSQDLFESFKNAGKVFHAIVINDDGFLPEGVTNVFEHFLGEFQGEARYFNQIPVPDYWEISANNTNGSIHDKSKERGRIFFAHPAHNRLVKVVDYLDEEGNVRCSEHYNKFGALYARTSFNKKSQKVTKSYFNAKGQEIVVENYVTNDIILEYEGRRQIFKGRTEFVCFFIKLMGWDTNRLFFNSLSVPFFVSNGLPALDGENGKQDILFWQEKTGEEIPGNMQVILQGKAKRCGRIIVQNHPSYLKLLELGVDSNRLSELGFIYSFKKQNRGRKEALICTNTENVEKLKEIAEALPELKIHVTAITEMSGKLLAHEKYENVIMYPNVKAATLDRLFMQCDFYLDINHEGEICEATRRAFIHQLLILAFEETKHGAECTASENVFGINCYENLIHRLKELLADKETLKNAVSQQLAAGLTVTETDYNF</sequence>
<dbReference type="GO" id="GO:0017122">
    <property type="term" value="C:protein N-acetylglucosaminyltransferase complex"/>
    <property type="evidence" value="ECO:0007669"/>
    <property type="project" value="UniProtKB-UniRule"/>
</dbReference>
<evidence type="ECO:0000256" key="3">
    <source>
        <dbReference type="ARBA" id="ARBA00023136"/>
    </source>
</evidence>
<comment type="pathway">
    <text evidence="1 4">Protein modification; protein glycosylation.</text>
</comment>
<dbReference type="KEGG" id="pxv:FXF36_10335"/>
<keyword evidence="2 4" id="KW-1003">Cell membrane</keyword>
<dbReference type="NCBIfam" id="TIGR02919">
    <property type="entry name" value="accessory Sec system glycosylation chaperone GtfB"/>
    <property type="match status" value="1"/>
</dbReference>
<feature type="coiled-coil region" evidence="5">
    <location>
        <begin position="405"/>
        <end position="435"/>
    </location>
</feature>
<comment type="similarity">
    <text evidence="4">Belongs to the GtfB family.</text>
</comment>
<dbReference type="InterPro" id="IPR014268">
    <property type="entry name" value="GtfB"/>
</dbReference>
<evidence type="ECO:0000256" key="5">
    <source>
        <dbReference type="SAM" id="Coils"/>
    </source>
</evidence>
<dbReference type="EMBL" id="CP043028">
    <property type="protein sequence ID" value="QFJ55229.1"/>
    <property type="molecule type" value="Genomic_DNA"/>
</dbReference>
<keyword evidence="5" id="KW-0175">Coiled coil</keyword>
<dbReference type="GO" id="GO:0016740">
    <property type="term" value="F:transferase activity"/>
    <property type="evidence" value="ECO:0007669"/>
    <property type="project" value="UniProtKB-KW"/>
</dbReference>
<comment type="function">
    <text evidence="4">Required for polymorphic O-glycosylation of the serine-rich repeat protein in this bacteria. A stabilizing protein that is part of the accessory SecA2/SecY2 system specifically required to export serine-rich repeat cell wall proteins usually encoded upstream in the same operon. The GtfA-GtfB complex adds GlcNAc from UDP-GlcNAc to the substrate protein, attaching the first sugar residue. Stabilizes the glycosylation activity of GtfA. Has no N-acetylglucosaminyl transferase activity on its own.</text>
</comment>
<dbReference type="Proteomes" id="UP000327030">
    <property type="component" value="Chromosome 1"/>
</dbReference>
<evidence type="ECO:0000313" key="6">
    <source>
        <dbReference type="EMBL" id="QFJ55229.1"/>
    </source>
</evidence>
<evidence type="ECO:0000256" key="4">
    <source>
        <dbReference type="HAMAP-Rule" id="MF_01473"/>
    </source>
</evidence>
<name>A0A5P6VTZ8_PSEXY</name>
<dbReference type="RefSeq" id="WP_151623817.1">
    <property type="nucleotide sequence ID" value="NZ_CP043028.1"/>
</dbReference>